<gene>
    <name evidence="5" type="ORF">IC227_09615</name>
</gene>
<evidence type="ECO:0000313" key="5">
    <source>
        <dbReference type="EMBL" id="MBF8808486.1"/>
    </source>
</evidence>
<keyword evidence="2" id="KW-0808">Transferase</keyword>
<keyword evidence="3" id="KW-0812">Transmembrane</keyword>
<keyword evidence="3" id="KW-1133">Transmembrane helix</keyword>
<dbReference type="GO" id="GO:0016757">
    <property type="term" value="F:glycosyltransferase activity"/>
    <property type="evidence" value="ECO:0007669"/>
    <property type="project" value="UniProtKB-KW"/>
</dbReference>
<proteinExistence type="predicted"/>
<protein>
    <submittedName>
        <fullName evidence="5">Glycosyltransferase</fullName>
    </submittedName>
</protein>
<comment type="caution">
    <text evidence="5">The sequence shown here is derived from an EMBL/GenBank/DDBJ whole genome shotgun (WGS) entry which is preliminary data.</text>
</comment>
<dbReference type="EMBL" id="JADAKE010000020">
    <property type="protein sequence ID" value="MBF8808486.1"/>
    <property type="molecule type" value="Genomic_DNA"/>
</dbReference>
<feature type="domain" description="Glycosyl transferase family 1" evidence="4">
    <location>
        <begin position="225"/>
        <end position="388"/>
    </location>
</feature>
<keyword evidence="6" id="KW-1185">Reference proteome</keyword>
<dbReference type="Gene3D" id="3.40.50.2000">
    <property type="entry name" value="Glycogen Phosphorylase B"/>
    <property type="match status" value="2"/>
</dbReference>
<evidence type="ECO:0000256" key="3">
    <source>
        <dbReference type="SAM" id="Phobius"/>
    </source>
</evidence>
<name>A0A931FD53_9ENTE</name>
<dbReference type="PANTHER" id="PTHR12526">
    <property type="entry name" value="GLYCOSYLTRANSFERASE"/>
    <property type="match status" value="1"/>
</dbReference>
<keyword evidence="3" id="KW-0472">Membrane</keyword>
<dbReference type="InterPro" id="IPR001296">
    <property type="entry name" value="Glyco_trans_1"/>
</dbReference>
<dbReference type="Proteomes" id="UP000637757">
    <property type="component" value="Unassembled WGS sequence"/>
</dbReference>
<evidence type="ECO:0000259" key="4">
    <source>
        <dbReference type="Pfam" id="PF00534"/>
    </source>
</evidence>
<dbReference type="AlphaFoldDB" id="A0A931FD53"/>
<organism evidence="5 6">
    <name type="scientific">Enterococcus lacertideformus</name>
    <dbReference type="NCBI Taxonomy" id="2771493"/>
    <lineage>
        <taxon>Bacteria</taxon>
        <taxon>Bacillati</taxon>
        <taxon>Bacillota</taxon>
        <taxon>Bacilli</taxon>
        <taxon>Lactobacillales</taxon>
        <taxon>Enterococcaceae</taxon>
        <taxon>Enterococcus</taxon>
    </lineage>
</organism>
<dbReference type="Pfam" id="PF00534">
    <property type="entry name" value="Glycos_transf_1"/>
    <property type="match status" value="1"/>
</dbReference>
<keyword evidence="1" id="KW-0328">Glycosyltransferase</keyword>
<reference evidence="5" key="1">
    <citation type="submission" date="2020-09" db="EMBL/GenBank/DDBJ databases">
        <title>Genomic insights into the novelty and pathogenicity of a unique biofilm-forming Enterococcus sp. bacteria (Enterococcus lacertideformus) identified in reptiles.</title>
        <authorList>
            <person name="Agius J.E."/>
            <person name="Phalen D.N."/>
            <person name="Rose K."/>
            <person name="Eden J.-S."/>
        </authorList>
    </citation>
    <scope>NUCLEOTIDE SEQUENCE</scope>
    <source>
        <strain evidence="5">PHRS 0518</strain>
    </source>
</reference>
<dbReference type="PANTHER" id="PTHR12526:SF629">
    <property type="entry name" value="TEICHURONIC ACID BIOSYNTHESIS GLYCOSYLTRANSFERASE TUAH-RELATED"/>
    <property type="match status" value="1"/>
</dbReference>
<dbReference type="SUPFAM" id="SSF53756">
    <property type="entry name" value="UDP-Glycosyltransferase/glycogen phosphorylase"/>
    <property type="match status" value="1"/>
</dbReference>
<evidence type="ECO:0000313" key="6">
    <source>
        <dbReference type="Proteomes" id="UP000637757"/>
    </source>
</evidence>
<sequence>MKTVQMYVWNTFENDARVMRECTALSENGYDVHLVCLMDENEKLKKIEHPVPYFTVRRLKRGNLKKTLFSLYLIFLLLLYIGWLKLAGTILLMSLLFHNRKCWAIVNKIYLIMKMTLVNLFQTSDIYHANDINTLPQTIINAKIFHRKKLIYDSHEIQISRTGYNIILYYFLEKYLLKYVDIYIHENDTRAHFVEKVYGIKPKVIHNYPVGYDVKHISKVNLHELLAIDESEPILLYQGGIQQDRGLENLIQAVSLLDEGTLVLIGDGRLKQTLLTLTEQLNLTDRVKFLDKVYMDNLKCYTVSATIGLQVLQNTCMNHYLASSNKLFEYIMAEVPVVACGFPEIAKVVEAWDVGEIVNSHDVQSIRLGIEKLLNNNERHQTCKINCRHAKMVYNWEQEKNKFLKIYVN</sequence>
<evidence type="ECO:0000256" key="1">
    <source>
        <dbReference type="ARBA" id="ARBA00022676"/>
    </source>
</evidence>
<accession>A0A931FD53</accession>
<feature type="transmembrane region" description="Helical" evidence="3">
    <location>
        <begin position="68"/>
        <end position="97"/>
    </location>
</feature>
<evidence type="ECO:0000256" key="2">
    <source>
        <dbReference type="ARBA" id="ARBA00022679"/>
    </source>
</evidence>